<dbReference type="Pfam" id="PF24749">
    <property type="entry name" value="DUF7695"/>
    <property type="match status" value="1"/>
</dbReference>
<protein>
    <recommendedName>
        <fullName evidence="1">DUF7695 domain-containing protein</fullName>
    </recommendedName>
</protein>
<reference evidence="2 3" key="1">
    <citation type="submission" date="2016-06" db="EMBL/GenBank/DDBJ databases">
        <title>First insights into the genetic diversity and population structure of in the Bacillus cereus group bacteria from diverse marine environments.</title>
        <authorList>
            <person name="Liu Y."/>
            <person name="Lai Q."/>
            <person name="Shao Z."/>
        </authorList>
    </citation>
    <scope>NUCLEOTIDE SEQUENCE [LARGE SCALE GENOMIC DNA]</scope>
    <source>
        <strain evidence="2 3">NH24A2</strain>
    </source>
</reference>
<name>A0A1J9U866_9BACI</name>
<dbReference type="RefSeq" id="WP_071720428.1">
    <property type="nucleotide sequence ID" value="NZ_MAOI01000115.1"/>
</dbReference>
<evidence type="ECO:0000313" key="3">
    <source>
        <dbReference type="Proteomes" id="UP000182788"/>
    </source>
</evidence>
<dbReference type="Proteomes" id="UP000182788">
    <property type="component" value="Unassembled WGS sequence"/>
</dbReference>
<proteinExistence type="predicted"/>
<dbReference type="InterPro" id="IPR056112">
    <property type="entry name" value="DUF7695"/>
</dbReference>
<gene>
    <name evidence="2" type="ORF">BAU28_18175</name>
</gene>
<organism evidence="2 3">
    <name type="scientific">Bacillus paramycoides</name>
    <dbReference type="NCBI Taxonomy" id="2026194"/>
    <lineage>
        <taxon>Bacteria</taxon>
        <taxon>Bacillati</taxon>
        <taxon>Bacillota</taxon>
        <taxon>Bacilli</taxon>
        <taxon>Bacillales</taxon>
        <taxon>Bacillaceae</taxon>
        <taxon>Bacillus</taxon>
        <taxon>Bacillus cereus group</taxon>
    </lineage>
</organism>
<accession>A0A1J9U866</accession>
<evidence type="ECO:0000259" key="1">
    <source>
        <dbReference type="Pfam" id="PF24749"/>
    </source>
</evidence>
<feature type="domain" description="DUF7695" evidence="1">
    <location>
        <begin position="4"/>
        <end position="52"/>
    </location>
</feature>
<evidence type="ECO:0000313" key="2">
    <source>
        <dbReference type="EMBL" id="OJD74177.1"/>
    </source>
</evidence>
<dbReference type="EMBL" id="MAOI01000115">
    <property type="protein sequence ID" value="OJD74177.1"/>
    <property type="molecule type" value="Genomic_DNA"/>
</dbReference>
<dbReference type="GeneID" id="87594497"/>
<sequence>MAKKLKRNTIQCRKCGDVIFKYYLCRSIAVDSGLEYGRMIGNLEDIIELHEFEEEKEDWMLCFARDGKL</sequence>
<comment type="caution">
    <text evidence="2">The sequence shown here is derived from an EMBL/GenBank/DDBJ whole genome shotgun (WGS) entry which is preliminary data.</text>
</comment>
<dbReference type="AlphaFoldDB" id="A0A1J9U866"/>